<reference evidence="1 2" key="1">
    <citation type="submission" date="2019-07" db="EMBL/GenBank/DDBJ databases">
        <title>Genomic Encyclopedia of Archaeal and Bacterial Type Strains, Phase II (KMG-II): from individual species to whole genera.</title>
        <authorList>
            <person name="Goeker M."/>
        </authorList>
    </citation>
    <scope>NUCLEOTIDE SEQUENCE [LARGE SCALE GENOMIC DNA]</scope>
    <source>
        <strain evidence="1 2">DSM 18850</strain>
    </source>
</reference>
<dbReference type="Proteomes" id="UP000325105">
    <property type="component" value="Unassembled WGS sequence"/>
</dbReference>
<accession>A0A5S5DSS1</accession>
<sequence length="48" mass="5351">MSIQCRAEHFGGLSTSTVEASGFRTIMDAIMHNGLAYMHVMFYPDRAV</sequence>
<name>A0A5S5DSS1_9SPHI</name>
<dbReference type="AlphaFoldDB" id="A0A5S5DSS1"/>
<keyword evidence="2" id="KW-1185">Reference proteome</keyword>
<evidence type="ECO:0000313" key="2">
    <source>
        <dbReference type="Proteomes" id="UP000325105"/>
    </source>
</evidence>
<dbReference type="EMBL" id="VNHX01000001">
    <property type="protein sequence ID" value="TYP98428.1"/>
    <property type="molecule type" value="Genomic_DNA"/>
</dbReference>
<gene>
    <name evidence="1" type="ORF">BC792_10182</name>
</gene>
<organism evidence="1 2">
    <name type="scientific">Sphingobacterium allocomposti</name>
    <dbReference type="NCBI Taxonomy" id="415956"/>
    <lineage>
        <taxon>Bacteria</taxon>
        <taxon>Pseudomonadati</taxon>
        <taxon>Bacteroidota</taxon>
        <taxon>Sphingobacteriia</taxon>
        <taxon>Sphingobacteriales</taxon>
        <taxon>Sphingobacteriaceae</taxon>
        <taxon>Sphingobacterium</taxon>
    </lineage>
</organism>
<proteinExistence type="predicted"/>
<protein>
    <submittedName>
        <fullName evidence="1">Uncharacterized protein</fullName>
    </submittedName>
</protein>
<comment type="caution">
    <text evidence="1">The sequence shown here is derived from an EMBL/GenBank/DDBJ whole genome shotgun (WGS) entry which is preliminary data.</text>
</comment>
<evidence type="ECO:0000313" key="1">
    <source>
        <dbReference type="EMBL" id="TYP98428.1"/>
    </source>
</evidence>